<gene>
    <name evidence="1" type="ORF">EJQ19_21800</name>
</gene>
<dbReference type="SUPFAM" id="SSF53187">
    <property type="entry name" value="Zn-dependent exopeptidases"/>
    <property type="match status" value="1"/>
</dbReference>
<dbReference type="OrthoDB" id="8716700at2"/>
<evidence type="ECO:0000313" key="2">
    <source>
        <dbReference type="Proteomes" id="UP000276128"/>
    </source>
</evidence>
<sequence>MTMHRKAYLLDLHSFYIQSTKDIVLGTCHGMSCSHEFLEVVRSAFIEEGFTVSVDEKGLTGGYIVSKYGSWTNVEAIQIEQRYTTYIENRMFGEEEVTAKNDELFKETQIRLVRVFQKIKTLIL</sequence>
<proteinExistence type="predicted"/>
<comment type="caution">
    <text evidence="1">The sequence shown here is derived from an EMBL/GenBank/DDBJ whole genome shotgun (WGS) entry which is preliminary data.</text>
</comment>
<protein>
    <submittedName>
        <fullName evidence="1">Uncharacterized protein</fullName>
    </submittedName>
</protein>
<accession>A0A430J9K4</accession>
<evidence type="ECO:0000313" key="1">
    <source>
        <dbReference type="EMBL" id="RTE07188.1"/>
    </source>
</evidence>
<dbReference type="InterPro" id="IPR007709">
    <property type="entry name" value="N-FG_amidohydro"/>
</dbReference>
<dbReference type="EMBL" id="RXHU01000066">
    <property type="protein sequence ID" value="RTE07188.1"/>
    <property type="molecule type" value="Genomic_DNA"/>
</dbReference>
<reference evidence="1 2" key="1">
    <citation type="submission" date="2018-12" db="EMBL/GenBank/DDBJ databases">
        <title>Bacillus ochoae sp. nov., Paenibacillus whitsoniae sp. nov., Paenibacillus spiritus sp. nov. Isolated from the Mars Exploration Rover during spacecraft assembly.</title>
        <authorList>
            <person name="Seuylemezian A."/>
            <person name="Vaishampayan P."/>
        </authorList>
    </citation>
    <scope>NUCLEOTIDE SEQUENCE [LARGE SCALE GENOMIC DNA]</scope>
    <source>
        <strain evidence="1 2">MER 54</strain>
    </source>
</reference>
<dbReference type="AlphaFoldDB" id="A0A430J9K4"/>
<dbReference type="Pfam" id="PF05013">
    <property type="entry name" value="FGase"/>
    <property type="match status" value="1"/>
</dbReference>
<name>A0A430J9K4_9BACL</name>
<organism evidence="1 2">
    <name type="scientific">Paenibacillus whitsoniae</name>
    <dbReference type="NCBI Taxonomy" id="2496558"/>
    <lineage>
        <taxon>Bacteria</taxon>
        <taxon>Bacillati</taxon>
        <taxon>Bacillota</taxon>
        <taxon>Bacilli</taxon>
        <taxon>Bacillales</taxon>
        <taxon>Paenibacillaceae</taxon>
        <taxon>Paenibacillus</taxon>
    </lineage>
</organism>
<dbReference type="Proteomes" id="UP000276128">
    <property type="component" value="Unassembled WGS sequence"/>
</dbReference>
<dbReference type="Gene3D" id="3.40.630.40">
    <property type="entry name" value="Zn-dependent exopeptidases"/>
    <property type="match status" value="1"/>
</dbReference>
<keyword evidence="2" id="KW-1185">Reference proteome</keyword>